<sequence length="248" mass="28035">MLTHFIERLIDASSVGDIRHHFCEAMSHFGFDNTLYAARFLSLPETVLHEEIEIFSNYPKEFTDALSTRRLLTDSQLSAWTVRNAGSIALQDLVERSPDDPVAVLIRGHRMQAGRVISLKDKVLRSHGAIMLNPFADATSEEAEFRWLRSHHEIGVLSWVMHMRMATILRRRSNNLLTNRQREVLEWSSAGKTVAEIATILGVTPATIEKHLRLARDALDAGNTAQAILKAHLTHQLFPEPRTENDLG</sequence>
<evidence type="ECO:0000313" key="6">
    <source>
        <dbReference type="Proteomes" id="UP000640485"/>
    </source>
</evidence>
<dbReference type="EMBL" id="JAEPRQ010000001">
    <property type="protein sequence ID" value="MBK4215525.1"/>
    <property type="molecule type" value="Genomic_DNA"/>
</dbReference>
<dbReference type="SMART" id="SM00421">
    <property type="entry name" value="HTH_LUXR"/>
    <property type="match status" value="1"/>
</dbReference>
<dbReference type="InterPro" id="IPR000792">
    <property type="entry name" value="Tscrpt_reg_LuxR_C"/>
</dbReference>
<dbReference type="PROSITE" id="PS50043">
    <property type="entry name" value="HTH_LUXR_2"/>
    <property type="match status" value="1"/>
</dbReference>
<protein>
    <submittedName>
        <fullName evidence="5">Autoinducer binding domain-containing protein</fullName>
    </submittedName>
</protein>
<keyword evidence="3" id="KW-0804">Transcription</keyword>
<evidence type="ECO:0000256" key="2">
    <source>
        <dbReference type="ARBA" id="ARBA00023125"/>
    </source>
</evidence>
<dbReference type="SUPFAM" id="SSF75516">
    <property type="entry name" value="Pheromone-binding domain of LuxR-like quorum-sensing transcription factors"/>
    <property type="match status" value="1"/>
</dbReference>
<dbReference type="Pfam" id="PF03472">
    <property type="entry name" value="Autoind_bind"/>
    <property type="match status" value="1"/>
</dbReference>
<feature type="domain" description="HTH luxR-type" evidence="4">
    <location>
        <begin position="170"/>
        <end position="235"/>
    </location>
</feature>
<evidence type="ECO:0000256" key="1">
    <source>
        <dbReference type="ARBA" id="ARBA00023015"/>
    </source>
</evidence>
<dbReference type="Proteomes" id="UP000640485">
    <property type="component" value="Unassembled WGS sequence"/>
</dbReference>
<dbReference type="Gene3D" id="3.30.450.80">
    <property type="entry name" value="Transcription factor LuxR-like, autoinducer-binding domain"/>
    <property type="match status" value="1"/>
</dbReference>
<evidence type="ECO:0000256" key="3">
    <source>
        <dbReference type="ARBA" id="ARBA00023163"/>
    </source>
</evidence>
<dbReference type="Pfam" id="PF00196">
    <property type="entry name" value="GerE"/>
    <property type="match status" value="1"/>
</dbReference>
<dbReference type="GO" id="GO:0003677">
    <property type="term" value="F:DNA binding"/>
    <property type="evidence" value="ECO:0007669"/>
    <property type="project" value="UniProtKB-KW"/>
</dbReference>
<dbReference type="InterPro" id="IPR016032">
    <property type="entry name" value="Sig_transdc_resp-reg_C-effctor"/>
</dbReference>
<proteinExistence type="predicted"/>
<reference evidence="5" key="1">
    <citation type="submission" date="2021-01" db="EMBL/GenBank/DDBJ databases">
        <title>Paracoccus amoyensis sp. nov., isolated from the surface seawater along the coast of Xiamen Island, China.</title>
        <authorList>
            <person name="Lyu L."/>
        </authorList>
    </citation>
    <scope>NUCLEOTIDE SEQUENCE</scope>
    <source>
        <strain evidence="5">MJ17</strain>
    </source>
</reference>
<evidence type="ECO:0000313" key="5">
    <source>
        <dbReference type="EMBL" id="MBK4215525.1"/>
    </source>
</evidence>
<dbReference type="PANTHER" id="PTHR44688">
    <property type="entry name" value="DNA-BINDING TRANSCRIPTIONAL ACTIVATOR DEVR_DOSR"/>
    <property type="match status" value="1"/>
</dbReference>
<accession>A0A934SAU1</accession>
<dbReference type="InterPro" id="IPR036388">
    <property type="entry name" value="WH-like_DNA-bd_sf"/>
</dbReference>
<dbReference type="InterPro" id="IPR005143">
    <property type="entry name" value="TF_LuxR_autoind-bd_dom"/>
</dbReference>
<name>A0A934SAU1_9RHOB</name>
<dbReference type="Gene3D" id="1.10.10.10">
    <property type="entry name" value="Winged helix-like DNA-binding domain superfamily/Winged helix DNA-binding domain"/>
    <property type="match status" value="1"/>
</dbReference>
<dbReference type="PRINTS" id="PR00038">
    <property type="entry name" value="HTHLUXR"/>
</dbReference>
<dbReference type="InterPro" id="IPR036693">
    <property type="entry name" value="TF_LuxR_autoind-bd_dom_sf"/>
</dbReference>
<dbReference type="SUPFAM" id="SSF46894">
    <property type="entry name" value="C-terminal effector domain of the bipartite response regulators"/>
    <property type="match status" value="1"/>
</dbReference>
<keyword evidence="2" id="KW-0238">DNA-binding</keyword>
<organism evidence="5 6">
    <name type="scientific">Paracoccus caeni</name>
    <dbReference type="NCBI Taxonomy" id="657651"/>
    <lineage>
        <taxon>Bacteria</taxon>
        <taxon>Pseudomonadati</taxon>
        <taxon>Pseudomonadota</taxon>
        <taxon>Alphaproteobacteria</taxon>
        <taxon>Rhodobacterales</taxon>
        <taxon>Paracoccaceae</taxon>
        <taxon>Paracoccus</taxon>
    </lineage>
</organism>
<dbReference type="CDD" id="cd06170">
    <property type="entry name" value="LuxR_C_like"/>
    <property type="match status" value="1"/>
</dbReference>
<dbReference type="PANTHER" id="PTHR44688:SF16">
    <property type="entry name" value="DNA-BINDING TRANSCRIPTIONAL ACTIVATOR DEVR_DOSR"/>
    <property type="match status" value="1"/>
</dbReference>
<keyword evidence="6" id="KW-1185">Reference proteome</keyword>
<keyword evidence="1" id="KW-0805">Transcription regulation</keyword>
<comment type="caution">
    <text evidence="5">The sequence shown here is derived from an EMBL/GenBank/DDBJ whole genome shotgun (WGS) entry which is preliminary data.</text>
</comment>
<dbReference type="AlphaFoldDB" id="A0A934SAU1"/>
<evidence type="ECO:0000259" key="4">
    <source>
        <dbReference type="PROSITE" id="PS50043"/>
    </source>
</evidence>
<gene>
    <name evidence="5" type="ORF">JJJ17_06260</name>
</gene>
<dbReference type="GO" id="GO:0006355">
    <property type="term" value="P:regulation of DNA-templated transcription"/>
    <property type="evidence" value="ECO:0007669"/>
    <property type="project" value="InterPro"/>
</dbReference>